<proteinExistence type="inferred from homology"/>
<feature type="domain" description="GtrA/DPMS transmembrane" evidence="7">
    <location>
        <begin position="30"/>
        <end position="146"/>
    </location>
</feature>
<feature type="transmembrane region" description="Helical" evidence="6">
    <location>
        <begin position="126"/>
        <end position="145"/>
    </location>
</feature>
<reference evidence="8 9" key="1">
    <citation type="submission" date="2023-12" db="EMBL/GenBank/DDBJ databases">
        <title>Amycolatopsis sp. V23-08.</title>
        <authorList>
            <person name="Somphong A."/>
        </authorList>
    </citation>
    <scope>NUCLEOTIDE SEQUENCE [LARGE SCALE GENOMIC DNA]</scope>
    <source>
        <strain evidence="8 9">V23-08</strain>
    </source>
</reference>
<evidence type="ECO:0000256" key="5">
    <source>
        <dbReference type="ARBA" id="ARBA00023136"/>
    </source>
</evidence>
<dbReference type="Proteomes" id="UP001304298">
    <property type="component" value="Unassembled WGS sequence"/>
</dbReference>
<accession>A0ABU5RFN7</accession>
<comment type="similarity">
    <text evidence="2">Belongs to the GtrA family.</text>
</comment>
<feature type="transmembrane region" description="Helical" evidence="6">
    <location>
        <begin position="27"/>
        <end position="48"/>
    </location>
</feature>
<comment type="subcellular location">
    <subcellularLocation>
        <location evidence="1">Membrane</location>
        <topology evidence="1">Multi-pass membrane protein</topology>
    </subcellularLocation>
</comment>
<dbReference type="PANTHER" id="PTHR38459">
    <property type="entry name" value="PROPHAGE BACTOPRENOL-LINKED GLUCOSE TRANSLOCASE HOMOLOG"/>
    <property type="match status" value="1"/>
</dbReference>
<evidence type="ECO:0000256" key="1">
    <source>
        <dbReference type="ARBA" id="ARBA00004141"/>
    </source>
</evidence>
<evidence type="ECO:0000256" key="4">
    <source>
        <dbReference type="ARBA" id="ARBA00022989"/>
    </source>
</evidence>
<evidence type="ECO:0000313" key="8">
    <source>
        <dbReference type="EMBL" id="MEA5363981.1"/>
    </source>
</evidence>
<dbReference type="InterPro" id="IPR051401">
    <property type="entry name" value="GtrA_CellWall_Glycosyl"/>
</dbReference>
<keyword evidence="3 6" id="KW-0812">Transmembrane</keyword>
<dbReference type="PANTHER" id="PTHR38459:SF1">
    <property type="entry name" value="PROPHAGE BACTOPRENOL-LINKED GLUCOSE TRANSLOCASE HOMOLOG"/>
    <property type="match status" value="1"/>
</dbReference>
<comment type="caution">
    <text evidence="8">The sequence shown here is derived from an EMBL/GenBank/DDBJ whole genome shotgun (WGS) entry which is preliminary data.</text>
</comment>
<evidence type="ECO:0000259" key="7">
    <source>
        <dbReference type="Pfam" id="PF04138"/>
    </source>
</evidence>
<gene>
    <name evidence="8" type="ORF">VA596_30920</name>
</gene>
<dbReference type="Pfam" id="PF04138">
    <property type="entry name" value="GtrA_DPMS_TM"/>
    <property type="match status" value="1"/>
</dbReference>
<organism evidence="8 9">
    <name type="scientific">Amycolatopsis heterodermiae</name>
    <dbReference type="NCBI Taxonomy" id="3110235"/>
    <lineage>
        <taxon>Bacteria</taxon>
        <taxon>Bacillati</taxon>
        <taxon>Actinomycetota</taxon>
        <taxon>Actinomycetes</taxon>
        <taxon>Pseudonocardiales</taxon>
        <taxon>Pseudonocardiaceae</taxon>
        <taxon>Amycolatopsis</taxon>
    </lineage>
</organism>
<sequence>MATTRCAPAHRPFATDPERHHELGTHAAWYVVAGIVTTGVQAVLFLLLRDRLGSQVANLVAIALTTVGNTEFHRRVTFAGRRSNAGKRHLQDLLTFAFYAGYGSAVLAILDAVVDRPTSWEETGTLLLSSLVGGFVRFAVLRWWVFAHGADREEQAEAAHTG</sequence>
<feature type="transmembrane region" description="Helical" evidence="6">
    <location>
        <begin position="93"/>
        <end position="114"/>
    </location>
</feature>
<protein>
    <submittedName>
        <fullName evidence="8">GtrA family protein</fullName>
    </submittedName>
</protein>
<evidence type="ECO:0000313" key="9">
    <source>
        <dbReference type="Proteomes" id="UP001304298"/>
    </source>
</evidence>
<evidence type="ECO:0000256" key="6">
    <source>
        <dbReference type="SAM" id="Phobius"/>
    </source>
</evidence>
<dbReference type="EMBL" id="JAYFSI010000008">
    <property type="protein sequence ID" value="MEA5363981.1"/>
    <property type="molecule type" value="Genomic_DNA"/>
</dbReference>
<keyword evidence="4 6" id="KW-1133">Transmembrane helix</keyword>
<dbReference type="RefSeq" id="WP_323331735.1">
    <property type="nucleotide sequence ID" value="NZ_JAYFSI010000008.1"/>
</dbReference>
<name>A0ABU5RFN7_9PSEU</name>
<keyword evidence="5 6" id="KW-0472">Membrane</keyword>
<evidence type="ECO:0000256" key="2">
    <source>
        <dbReference type="ARBA" id="ARBA00009399"/>
    </source>
</evidence>
<evidence type="ECO:0000256" key="3">
    <source>
        <dbReference type="ARBA" id="ARBA00022692"/>
    </source>
</evidence>
<dbReference type="InterPro" id="IPR007267">
    <property type="entry name" value="GtrA_DPMS_TM"/>
</dbReference>
<keyword evidence="9" id="KW-1185">Reference proteome</keyword>